<feature type="compositionally biased region" description="Basic and acidic residues" evidence="1">
    <location>
        <begin position="47"/>
        <end position="58"/>
    </location>
</feature>
<feature type="region of interest" description="Disordered" evidence="1">
    <location>
        <begin position="148"/>
        <end position="174"/>
    </location>
</feature>
<feature type="compositionally biased region" description="Low complexity" evidence="1">
    <location>
        <begin position="154"/>
        <end position="167"/>
    </location>
</feature>
<keyword evidence="3" id="KW-1185">Reference proteome</keyword>
<feature type="region of interest" description="Disordered" evidence="1">
    <location>
        <begin position="1"/>
        <end position="20"/>
    </location>
</feature>
<feature type="non-terminal residue" evidence="2">
    <location>
        <position position="1"/>
    </location>
</feature>
<sequence>DEENLKIEPPQLVQGGYDDEQPIVVDKKDLDFEPQQFTQDLDSSPVEAKHGEDDNKFQPDEHFSAIVDTVSAVVAEQKEPVTAIGKDRDQRVYFDFNFVITDLEYDSNLKFRTFAPIPVVPLSMTTAINIISTAPPLHLVPSFDPGRNCGKQESSFNNPFPSKPSKPQIVDFPP</sequence>
<comment type="caution">
    <text evidence="2">The sequence shown here is derived from an EMBL/GenBank/DDBJ whole genome shotgun (WGS) entry which is preliminary data.</text>
</comment>
<organism evidence="2 3">
    <name type="scientific">Trifolium medium</name>
    <dbReference type="NCBI Taxonomy" id="97028"/>
    <lineage>
        <taxon>Eukaryota</taxon>
        <taxon>Viridiplantae</taxon>
        <taxon>Streptophyta</taxon>
        <taxon>Embryophyta</taxon>
        <taxon>Tracheophyta</taxon>
        <taxon>Spermatophyta</taxon>
        <taxon>Magnoliopsida</taxon>
        <taxon>eudicotyledons</taxon>
        <taxon>Gunneridae</taxon>
        <taxon>Pentapetalae</taxon>
        <taxon>rosids</taxon>
        <taxon>fabids</taxon>
        <taxon>Fabales</taxon>
        <taxon>Fabaceae</taxon>
        <taxon>Papilionoideae</taxon>
        <taxon>50 kb inversion clade</taxon>
        <taxon>NPAAA clade</taxon>
        <taxon>Hologalegina</taxon>
        <taxon>IRL clade</taxon>
        <taxon>Trifolieae</taxon>
        <taxon>Trifolium</taxon>
    </lineage>
</organism>
<dbReference type="Proteomes" id="UP000265520">
    <property type="component" value="Unassembled WGS sequence"/>
</dbReference>
<evidence type="ECO:0000256" key="1">
    <source>
        <dbReference type="SAM" id="MobiDB-lite"/>
    </source>
</evidence>
<dbReference type="AlphaFoldDB" id="A0A392N5J7"/>
<feature type="region of interest" description="Disordered" evidence="1">
    <location>
        <begin position="35"/>
        <end position="58"/>
    </location>
</feature>
<proteinExistence type="predicted"/>
<protein>
    <submittedName>
        <fullName evidence="2">Uncharacterized protein</fullName>
    </submittedName>
</protein>
<evidence type="ECO:0000313" key="3">
    <source>
        <dbReference type="Proteomes" id="UP000265520"/>
    </source>
</evidence>
<dbReference type="EMBL" id="LXQA010028308">
    <property type="protein sequence ID" value="MCH94852.1"/>
    <property type="molecule type" value="Genomic_DNA"/>
</dbReference>
<accession>A0A392N5J7</accession>
<name>A0A392N5J7_9FABA</name>
<reference evidence="2 3" key="1">
    <citation type="journal article" date="2018" name="Front. Plant Sci.">
        <title>Red Clover (Trifolium pratense) and Zigzag Clover (T. medium) - A Picture of Genomic Similarities and Differences.</title>
        <authorList>
            <person name="Dluhosova J."/>
            <person name="Istvanek J."/>
            <person name="Nedelnik J."/>
            <person name="Repkova J."/>
        </authorList>
    </citation>
    <scope>NUCLEOTIDE SEQUENCE [LARGE SCALE GENOMIC DNA]</scope>
    <source>
        <strain evidence="3">cv. 10/8</strain>
        <tissue evidence="2">Leaf</tissue>
    </source>
</reference>
<evidence type="ECO:0000313" key="2">
    <source>
        <dbReference type="EMBL" id="MCH94852.1"/>
    </source>
</evidence>